<dbReference type="InterPro" id="IPR029151">
    <property type="entry name" value="Sensor-like_sf"/>
</dbReference>
<dbReference type="AlphaFoldDB" id="A0A974P0D3"/>
<protein>
    <submittedName>
        <fullName evidence="2">Uncharacterized protein</fullName>
    </submittedName>
</protein>
<keyword evidence="1" id="KW-0812">Transmembrane</keyword>
<proteinExistence type="predicted"/>
<dbReference type="SUPFAM" id="SSF103190">
    <property type="entry name" value="Sensory domain-like"/>
    <property type="match status" value="1"/>
</dbReference>
<keyword evidence="1" id="KW-1133">Transmembrane helix</keyword>
<organism evidence="2">
    <name type="scientific">Phenylobacterium glaciei</name>
    <dbReference type="NCBI Taxonomy" id="2803784"/>
    <lineage>
        <taxon>Bacteria</taxon>
        <taxon>Pseudomonadati</taxon>
        <taxon>Pseudomonadota</taxon>
        <taxon>Alphaproteobacteria</taxon>
        <taxon>Caulobacterales</taxon>
        <taxon>Caulobacteraceae</taxon>
        <taxon>Phenylobacterium</taxon>
    </lineage>
</organism>
<evidence type="ECO:0000313" key="2">
    <source>
        <dbReference type="EMBL" id="QQZ48726.1"/>
    </source>
</evidence>
<accession>A0A974P0D3</accession>
<evidence type="ECO:0000256" key="1">
    <source>
        <dbReference type="SAM" id="Phobius"/>
    </source>
</evidence>
<sequence length="163" mass="17368">MGAALWPPRFNRLRTKLTVLYAGLFVAILFVILSAVYAAVARNAERIVRDELAVSGLVFDRIWSLRSHELESGASVLARDFGFRAAVATEDAATIQSALDNLRTRLGIDAAFVVGLDGRVLAASSKSPARPTDAVLQAIAGQDTSAGVFVMAGTPTRRSRPPS</sequence>
<name>A0A974P0D3_9CAUL</name>
<reference evidence="2" key="1">
    <citation type="submission" date="2021-01" db="EMBL/GenBank/DDBJ databases">
        <title>Genome sequence of Phenylobacterium sp. 20VBR1 isolated from a valley glaceir, Ny-Alesund, Svalbard.</title>
        <authorList>
            <person name="Thomas F.A."/>
            <person name="Krishnan K.P."/>
            <person name="Sinha R.K."/>
        </authorList>
    </citation>
    <scope>NUCLEOTIDE SEQUENCE</scope>
    <source>
        <strain evidence="2">20VBR1</strain>
    </source>
</reference>
<feature type="transmembrane region" description="Helical" evidence="1">
    <location>
        <begin position="20"/>
        <end position="40"/>
    </location>
</feature>
<dbReference type="EMBL" id="CP068570">
    <property type="protein sequence ID" value="QQZ48726.1"/>
    <property type="molecule type" value="Genomic_DNA"/>
</dbReference>
<keyword evidence="1" id="KW-0472">Membrane</keyword>
<gene>
    <name evidence="2" type="ORF">JKL49_14870</name>
</gene>